<sequence>MKFFSKIILLCTLAVLSSFKISFDNGNSMLRLESNKLRNGKPVSEPKAEEAIETMNQLGFKVVDISDEKPEDKSEAVSVLKAKGSREPTSSIDIKPRDSIDAIFNKILSSSDKTRNLNHKKYPTNDPRISHQKIQLDHAKYGSFDIYITNVNENVNNNTEPSIY</sequence>
<evidence type="ECO:0000313" key="2">
    <source>
        <dbReference type="EMBL" id="CAF0797930.1"/>
    </source>
</evidence>
<organism evidence="2 3">
    <name type="scientific">Brachionus calyciflorus</name>
    <dbReference type="NCBI Taxonomy" id="104777"/>
    <lineage>
        <taxon>Eukaryota</taxon>
        <taxon>Metazoa</taxon>
        <taxon>Spiralia</taxon>
        <taxon>Gnathifera</taxon>
        <taxon>Rotifera</taxon>
        <taxon>Eurotatoria</taxon>
        <taxon>Monogononta</taxon>
        <taxon>Pseudotrocha</taxon>
        <taxon>Ploima</taxon>
        <taxon>Brachionidae</taxon>
        <taxon>Brachionus</taxon>
    </lineage>
</organism>
<name>A0A813SL82_9BILA</name>
<keyword evidence="3" id="KW-1185">Reference proteome</keyword>
<dbReference type="AlphaFoldDB" id="A0A813SL82"/>
<comment type="caution">
    <text evidence="2">The sequence shown here is derived from an EMBL/GenBank/DDBJ whole genome shotgun (WGS) entry which is preliminary data.</text>
</comment>
<evidence type="ECO:0000313" key="3">
    <source>
        <dbReference type="Proteomes" id="UP000663879"/>
    </source>
</evidence>
<feature type="signal peptide" evidence="1">
    <location>
        <begin position="1"/>
        <end position="18"/>
    </location>
</feature>
<dbReference type="OrthoDB" id="10463137at2759"/>
<gene>
    <name evidence="2" type="ORF">OXX778_LOCUS6312</name>
</gene>
<dbReference type="EMBL" id="CAJNOC010000738">
    <property type="protein sequence ID" value="CAF0797930.1"/>
    <property type="molecule type" value="Genomic_DNA"/>
</dbReference>
<keyword evidence="1" id="KW-0732">Signal</keyword>
<feature type="chain" id="PRO_5032656586" evidence="1">
    <location>
        <begin position="19"/>
        <end position="164"/>
    </location>
</feature>
<protein>
    <submittedName>
        <fullName evidence="2">Uncharacterized protein</fullName>
    </submittedName>
</protein>
<evidence type="ECO:0000256" key="1">
    <source>
        <dbReference type="SAM" id="SignalP"/>
    </source>
</evidence>
<reference evidence="2" key="1">
    <citation type="submission" date="2021-02" db="EMBL/GenBank/DDBJ databases">
        <authorList>
            <person name="Nowell W R."/>
        </authorList>
    </citation>
    <scope>NUCLEOTIDE SEQUENCE</scope>
    <source>
        <strain evidence="2">Ploen Becks lab</strain>
    </source>
</reference>
<accession>A0A813SL82</accession>
<proteinExistence type="predicted"/>
<dbReference type="Proteomes" id="UP000663879">
    <property type="component" value="Unassembled WGS sequence"/>
</dbReference>